<dbReference type="GO" id="GO:0015297">
    <property type="term" value="F:antiporter activity"/>
    <property type="evidence" value="ECO:0007669"/>
    <property type="project" value="UniProtKB-KW"/>
</dbReference>
<evidence type="ECO:0000256" key="13">
    <source>
        <dbReference type="SAM" id="Phobius"/>
    </source>
</evidence>
<evidence type="ECO:0000256" key="10">
    <source>
        <dbReference type="ARBA" id="ARBA00023065"/>
    </source>
</evidence>
<dbReference type="Proteomes" id="UP000243333">
    <property type="component" value="Unassembled WGS sequence"/>
</dbReference>
<feature type="transmembrane region" description="Helical" evidence="13">
    <location>
        <begin position="407"/>
        <end position="431"/>
    </location>
</feature>
<feature type="transmembrane region" description="Helical" evidence="13">
    <location>
        <begin position="38"/>
        <end position="64"/>
    </location>
</feature>
<evidence type="ECO:0000256" key="4">
    <source>
        <dbReference type="ARBA" id="ARBA00020268"/>
    </source>
</evidence>
<evidence type="ECO:0000256" key="2">
    <source>
        <dbReference type="ARBA" id="ARBA00004651"/>
    </source>
</evidence>
<feature type="transmembrane region" description="Helical" evidence="13">
    <location>
        <begin position="116"/>
        <end position="138"/>
    </location>
</feature>
<keyword evidence="10" id="KW-0406">Ion transport</keyword>
<reference evidence="15" key="1">
    <citation type="submission" date="2016-10" db="EMBL/GenBank/DDBJ databases">
        <authorList>
            <person name="Varghese N."/>
            <person name="Submissions S."/>
        </authorList>
    </citation>
    <scope>NUCLEOTIDE SEQUENCE [LARGE SCALE GENOMIC DNA]</scope>
    <source>
        <strain evidence="15">DSM 23256</strain>
    </source>
</reference>
<dbReference type="InterPro" id="IPR050222">
    <property type="entry name" value="MATE_MdtK"/>
</dbReference>
<keyword evidence="11 13" id="KW-0472">Membrane</keyword>
<dbReference type="InterPro" id="IPR002528">
    <property type="entry name" value="MATE_fam"/>
</dbReference>
<evidence type="ECO:0000256" key="11">
    <source>
        <dbReference type="ARBA" id="ARBA00023136"/>
    </source>
</evidence>
<feature type="transmembrane region" description="Helical" evidence="13">
    <location>
        <begin position="76"/>
        <end position="96"/>
    </location>
</feature>
<feature type="transmembrane region" description="Helical" evidence="13">
    <location>
        <begin position="213"/>
        <end position="238"/>
    </location>
</feature>
<keyword evidence="7" id="KW-1003">Cell membrane</keyword>
<dbReference type="NCBIfam" id="TIGR00797">
    <property type="entry name" value="matE"/>
    <property type="match status" value="1"/>
</dbReference>
<comment type="similarity">
    <text evidence="3">Belongs to the multi antimicrobial extrusion (MATE) (TC 2.A.66.1) family.</text>
</comment>
<dbReference type="GO" id="GO:0005886">
    <property type="term" value="C:plasma membrane"/>
    <property type="evidence" value="ECO:0007669"/>
    <property type="project" value="UniProtKB-SubCell"/>
</dbReference>
<comment type="function">
    <text evidence="1">Multidrug efflux pump.</text>
</comment>
<dbReference type="GO" id="GO:0042910">
    <property type="term" value="F:xenobiotic transmembrane transporter activity"/>
    <property type="evidence" value="ECO:0007669"/>
    <property type="project" value="InterPro"/>
</dbReference>
<evidence type="ECO:0000256" key="8">
    <source>
        <dbReference type="ARBA" id="ARBA00022692"/>
    </source>
</evidence>
<feature type="transmembrane region" description="Helical" evidence="13">
    <location>
        <begin position="372"/>
        <end position="395"/>
    </location>
</feature>
<feature type="transmembrane region" description="Helical" evidence="13">
    <location>
        <begin position="437"/>
        <end position="454"/>
    </location>
</feature>
<dbReference type="PANTHER" id="PTHR43298">
    <property type="entry name" value="MULTIDRUG RESISTANCE PROTEIN NORM-RELATED"/>
    <property type="match status" value="1"/>
</dbReference>
<accession>A0A1G7MWW9</accession>
<feature type="transmembrane region" description="Helical" evidence="13">
    <location>
        <begin position="278"/>
        <end position="298"/>
    </location>
</feature>
<dbReference type="PANTHER" id="PTHR43298:SF2">
    <property type="entry name" value="FMN_FAD EXPORTER YEEO-RELATED"/>
    <property type="match status" value="1"/>
</dbReference>
<protein>
    <recommendedName>
        <fullName evidence="4">Probable multidrug resistance protein NorM</fullName>
    </recommendedName>
    <alternativeName>
        <fullName evidence="12">Multidrug-efflux transporter</fullName>
    </alternativeName>
</protein>
<evidence type="ECO:0000256" key="6">
    <source>
        <dbReference type="ARBA" id="ARBA00022449"/>
    </source>
</evidence>
<keyword evidence="8 13" id="KW-0812">Transmembrane</keyword>
<sequence>MKIFTVAAFRGGVFHGGESGGLAMSLSADYMRQRILKLVWPVVMEGFGVMLVGVVTTAMVGQFGAVSLSAVGLSTMVQAASSIIFAAAGTGAAAIVAREAGAGNWEAVRSVAGQGVLLGLVLGTALGVIGFVAAPYLFLVTSADASVAHLAGELLRITFVTTPLFLAMAVANNVLRAIGLTRLTFYLTAINNVLAILLGYGLIFGVAGQPLGAYGAAWTACLTQASGGLLAIGALAAVRQIGLRWRHVFIIRRDYIARIVAISLPAGLEQLAMQGGRIAFTFMLAGVGATQFAAHQIALQVESISFMPGFGFSVAAMALVGQHLGRGLPHRAVQYAALTNRIAALSMTMMGVMFFFFARPLTALFVNDPEVIYWGAQCVMIAAFEQPTIAITYTLGGAMRGAGDTRWPMYVTTTGVWLVRLPLIYLFIVLWQYDVTAAWVITALDFLVRSLILWRRFTSTKWQ</sequence>
<feature type="transmembrane region" description="Helical" evidence="13">
    <location>
        <begin position="150"/>
        <end position="171"/>
    </location>
</feature>
<dbReference type="STRING" id="1123285.SAMN05660235_02321"/>
<proteinExistence type="inferred from homology"/>
<feature type="transmembrane region" description="Helical" evidence="13">
    <location>
        <begin position="183"/>
        <end position="207"/>
    </location>
</feature>
<comment type="subcellular location">
    <subcellularLocation>
        <location evidence="2">Cell membrane</location>
        <topology evidence="2">Multi-pass membrane protein</topology>
    </subcellularLocation>
</comment>
<feature type="transmembrane region" description="Helical" evidence="13">
    <location>
        <begin position="342"/>
        <end position="366"/>
    </location>
</feature>
<evidence type="ECO:0000313" key="14">
    <source>
        <dbReference type="EMBL" id="SDF66171.1"/>
    </source>
</evidence>
<dbReference type="AlphaFoldDB" id="A0A1G7MWW9"/>
<evidence type="ECO:0000256" key="12">
    <source>
        <dbReference type="ARBA" id="ARBA00031636"/>
    </source>
</evidence>
<keyword evidence="15" id="KW-1185">Reference proteome</keyword>
<evidence type="ECO:0000256" key="7">
    <source>
        <dbReference type="ARBA" id="ARBA00022475"/>
    </source>
</evidence>
<evidence type="ECO:0000256" key="1">
    <source>
        <dbReference type="ARBA" id="ARBA00003408"/>
    </source>
</evidence>
<feature type="transmembrane region" description="Helical" evidence="13">
    <location>
        <begin position="304"/>
        <end position="321"/>
    </location>
</feature>
<evidence type="ECO:0000256" key="3">
    <source>
        <dbReference type="ARBA" id="ARBA00010199"/>
    </source>
</evidence>
<keyword evidence="9 13" id="KW-1133">Transmembrane helix</keyword>
<dbReference type="Pfam" id="PF01554">
    <property type="entry name" value="MatE"/>
    <property type="match status" value="2"/>
</dbReference>
<dbReference type="PIRSF" id="PIRSF006603">
    <property type="entry name" value="DinF"/>
    <property type="match status" value="1"/>
</dbReference>
<keyword evidence="6" id="KW-0050">Antiport</keyword>
<evidence type="ECO:0000256" key="9">
    <source>
        <dbReference type="ARBA" id="ARBA00022989"/>
    </source>
</evidence>
<evidence type="ECO:0000313" key="15">
    <source>
        <dbReference type="Proteomes" id="UP000243333"/>
    </source>
</evidence>
<evidence type="ECO:0000256" key="5">
    <source>
        <dbReference type="ARBA" id="ARBA00022448"/>
    </source>
</evidence>
<dbReference type="GO" id="GO:0006811">
    <property type="term" value="P:monoatomic ion transport"/>
    <property type="evidence" value="ECO:0007669"/>
    <property type="project" value="UniProtKB-KW"/>
</dbReference>
<organism evidence="14 15">
    <name type="scientific">Sporolituus thermophilus DSM 23256</name>
    <dbReference type="NCBI Taxonomy" id="1123285"/>
    <lineage>
        <taxon>Bacteria</taxon>
        <taxon>Bacillati</taxon>
        <taxon>Bacillota</taxon>
        <taxon>Negativicutes</taxon>
        <taxon>Selenomonadales</taxon>
        <taxon>Sporomusaceae</taxon>
        <taxon>Sporolituus</taxon>
    </lineage>
</organism>
<dbReference type="InterPro" id="IPR048279">
    <property type="entry name" value="MdtK-like"/>
</dbReference>
<dbReference type="EMBL" id="FNBU01000020">
    <property type="protein sequence ID" value="SDF66171.1"/>
    <property type="molecule type" value="Genomic_DNA"/>
</dbReference>
<gene>
    <name evidence="14" type="ORF">SAMN05660235_02321</name>
</gene>
<dbReference type="CDD" id="cd13137">
    <property type="entry name" value="MATE_NorM_like"/>
    <property type="match status" value="1"/>
</dbReference>
<keyword evidence="5" id="KW-0813">Transport</keyword>
<name>A0A1G7MWW9_9FIRM</name>